<dbReference type="Proteomes" id="UP001627284">
    <property type="component" value="Unassembled WGS sequence"/>
</dbReference>
<gene>
    <name evidence="1" type="ORF">AABB24_020291</name>
</gene>
<reference evidence="1 2" key="1">
    <citation type="submission" date="2024-05" db="EMBL/GenBank/DDBJ databases">
        <title>De novo assembly of an allotetraploid wild potato.</title>
        <authorList>
            <person name="Hosaka A.J."/>
        </authorList>
    </citation>
    <scope>NUCLEOTIDE SEQUENCE [LARGE SCALE GENOMIC DNA]</scope>
    <source>
        <tissue evidence="1">Young leaves</tissue>
    </source>
</reference>
<sequence>MNSVRHILLQMRIPHHLVILHQYGQMWQEVLRKVEFTGLEHNLPRYIHHHCCLVLLLLNLRKKWKQCEDKFQSLQNDFNHLKLTLLKCRNSWRNIWLNLMKVKGPTLMKSSLFYGCLDIFYEI</sequence>
<dbReference type="EMBL" id="JBJKTR010000012">
    <property type="protein sequence ID" value="KAL3352146.1"/>
    <property type="molecule type" value="Genomic_DNA"/>
</dbReference>
<comment type="caution">
    <text evidence="1">The sequence shown here is derived from an EMBL/GenBank/DDBJ whole genome shotgun (WGS) entry which is preliminary data.</text>
</comment>
<proteinExistence type="predicted"/>
<dbReference type="AlphaFoldDB" id="A0ABD2T7L5"/>
<evidence type="ECO:0000313" key="1">
    <source>
        <dbReference type="EMBL" id="KAL3352146.1"/>
    </source>
</evidence>
<evidence type="ECO:0000313" key="2">
    <source>
        <dbReference type="Proteomes" id="UP001627284"/>
    </source>
</evidence>
<accession>A0ABD2T7L5</accession>
<protein>
    <submittedName>
        <fullName evidence="1">Uncharacterized protein</fullName>
    </submittedName>
</protein>
<keyword evidence="2" id="KW-1185">Reference proteome</keyword>
<name>A0ABD2T7L5_9SOLN</name>
<organism evidence="1 2">
    <name type="scientific">Solanum stoloniferum</name>
    <dbReference type="NCBI Taxonomy" id="62892"/>
    <lineage>
        <taxon>Eukaryota</taxon>
        <taxon>Viridiplantae</taxon>
        <taxon>Streptophyta</taxon>
        <taxon>Embryophyta</taxon>
        <taxon>Tracheophyta</taxon>
        <taxon>Spermatophyta</taxon>
        <taxon>Magnoliopsida</taxon>
        <taxon>eudicotyledons</taxon>
        <taxon>Gunneridae</taxon>
        <taxon>Pentapetalae</taxon>
        <taxon>asterids</taxon>
        <taxon>lamiids</taxon>
        <taxon>Solanales</taxon>
        <taxon>Solanaceae</taxon>
        <taxon>Solanoideae</taxon>
        <taxon>Solaneae</taxon>
        <taxon>Solanum</taxon>
    </lineage>
</organism>